<evidence type="ECO:0000256" key="4">
    <source>
        <dbReference type="ARBA" id="ARBA00022801"/>
    </source>
</evidence>
<dbReference type="InterPro" id="IPR001254">
    <property type="entry name" value="Trypsin_dom"/>
</dbReference>
<reference evidence="10" key="2">
    <citation type="submission" date="2020-05" db="UniProtKB">
        <authorList>
            <consortium name="EnsemblMetazoa"/>
        </authorList>
    </citation>
    <scope>IDENTIFICATION</scope>
    <source>
        <strain evidence="10">IAEA</strain>
    </source>
</reference>
<dbReference type="GO" id="GO:0004252">
    <property type="term" value="F:serine-type endopeptidase activity"/>
    <property type="evidence" value="ECO:0007669"/>
    <property type="project" value="InterPro"/>
</dbReference>
<keyword evidence="3 8" id="KW-0645">Protease</keyword>
<accession>A0A1A9W337</accession>
<dbReference type="PANTHER" id="PTHR24260:SF135">
    <property type="entry name" value="CLIP DOMAIN-CONTAINING SERINE PROTEASE-RELATED"/>
    <property type="match status" value="1"/>
</dbReference>
<comment type="subcellular location">
    <subcellularLocation>
        <location evidence="1">Secreted</location>
    </subcellularLocation>
</comment>
<dbReference type="InterPro" id="IPR018114">
    <property type="entry name" value="TRYPSIN_HIS"/>
</dbReference>
<feature type="domain" description="Peptidase S1" evidence="9">
    <location>
        <begin position="137"/>
        <end position="374"/>
    </location>
</feature>
<evidence type="ECO:0000256" key="1">
    <source>
        <dbReference type="ARBA" id="ARBA00004613"/>
    </source>
</evidence>
<keyword evidence="11" id="KW-1185">Reference proteome</keyword>
<dbReference type="Pfam" id="PF00089">
    <property type="entry name" value="Trypsin"/>
    <property type="match status" value="1"/>
</dbReference>
<evidence type="ECO:0000259" key="9">
    <source>
        <dbReference type="PROSITE" id="PS50240"/>
    </source>
</evidence>
<dbReference type="STRING" id="37001.A0A1A9W337"/>
<dbReference type="GO" id="GO:0005576">
    <property type="term" value="C:extracellular region"/>
    <property type="evidence" value="ECO:0007669"/>
    <property type="project" value="UniProtKB-SubCell"/>
</dbReference>
<evidence type="ECO:0000256" key="7">
    <source>
        <dbReference type="ARBA" id="ARBA00023157"/>
    </source>
</evidence>
<dbReference type="InterPro" id="IPR001314">
    <property type="entry name" value="Peptidase_S1A"/>
</dbReference>
<dbReference type="InterPro" id="IPR033116">
    <property type="entry name" value="TRYPSIN_SER"/>
</dbReference>
<dbReference type="PANTHER" id="PTHR24260">
    <property type="match status" value="1"/>
</dbReference>
<dbReference type="CDD" id="cd00190">
    <property type="entry name" value="Tryp_SPc"/>
    <property type="match status" value="1"/>
</dbReference>
<evidence type="ECO:0000256" key="8">
    <source>
        <dbReference type="RuleBase" id="RU363034"/>
    </source>
</evidence>
<evidence type="ECO:0000256" key="3">
    <source>
        <dbReference type="ARBA" id="ARBA00022670"/>
    </source>
</evidence>
<protein>
    <recommendedName>
        <fullName evidence="9">Peptidase S1 domain-containing protein</fullName>
    </recommendedName>
</protein>
<dbReference type="InterPro" id="IPR051333">
    <property type="entry name" value="CLIP_Serine_Protease"/>
</dbReference>
<dbReference type="SMART" id="SM00020">
    <property type="entry name" value="Tryp_SPc"/>
    <property type="match status" value="1"/>
</dbReference>
<dbReference type="PROSITE" id="PS00134">
    <property type="entry name" value="TRYPSIN_HIS"/>
    <property type="match status" value="1"/>
</dbReference>
<dbReference type="Proteomes" id="UP000091820">
    <property type="component" value="Unassembled WGS sequence"/>
</dbReference>
<proteinExistence type="predicted"/>
<evidence type="ECO:0000256" key="6">
    <source>
        <dbReference type="ARBA" id="ARBA00023145"/>
    </source>
</evidence>
<dbReference type="EnsemblMetazoa" id="GBRI004635-RA">
    <property type="protein sequence ID" value="GBRI004635-PA"/>
    <property type="gene ID" value="GBRI004635"/>
</dbReference>
<evidence type="ECO:0000313" key="10">
    <source>
        <dbReference type="EnsemblMetazoa" id="GBRI004635-PA"/>
    </source>
</evidence>
<keyword evidence="6" id="KW-0865">Zymogen</keyword>
<dbReference type="VEuPathDB" id="VectorBase:GBRI004635"/>
<keyword evidence="5 8" id="KW-0720">Serine protease</keyword>
<evidence type="ECO:0000313" key="11">
    <source>
        <dbReference type="Proteomes" id="UP000091820"/>
    </source>
</evidence>
<name>A0A1A9W337_9MUSC</name>
<keyword evidence="2" id="KW-0964">Secreted</keyword>
<keyword evidence="4 8" id="KW-0378">Hydrolase</keyword>
<evidence type="ECO:0000256" key="5">
    <source>
        <dbReference type="ARBA" id="ARBA00022825"/>
    </source>
</evidence>
<organism evidence="10 11">
    <name type="scientific">Glossina brevipalpis</name>
    <dbReference type="NCBI Taxonomy" id="37001"/>
    <lineage>
        <taxon>Eukaryota</taxon>
        <taxon>Metazoa</taxon>
        <taxon>Ecdysozoa</taxon>
        <taxon>Arthropoda</taxon>
        <taxon>Hexapoda</taxon>
        <taxon>Insecta</taxon>
        <taxon>Pterygota</taxon>
        <taxon>Neoptera</taxon>
        <taxon>Endopterygota</taxon>
        <taxon>Diptera</taxon>
        <taxon>Brachycera</taxon>
        <taxon>Muscomorpha</taxon>
        <taxon>Hippoboscoidea</taxon>
        <taxon>Glossinidae</taxon>
        <taxon>Glossina</taxon>
    </lineage>
</organism>
<evidence type="ECO:0000256" key="2">
    <source>
        <dbReference type="ARBA" id="ARBA00022525"/>
    </source>
</evidence>
<dbReference type="PRINTS" id="PR00722">
    <property type="entry name" value="CHYMOTRYPSIN"/>
</dbReference>
<sequence>MNNFINFYIWIFSSVICIKEIATIPAVRPLSRRGIIFPMESWDNCTLNDGSQLGKCVPLEGCPEALRKWETEHIYPKTCYFIKRQQIVCCNLNPIESTSEKSNLWERDNDHQTTEASAMQRRSELECEYNQVAVPAIVHGTPTVPNEFPFMAALGWPLNIGSSIWYRCGGVLISYAYILTAAHCAELGGAQPTVVRIGGVNLTDSTVNDIKIKRFIKHPAYNITSIYHDIALVELEQEVTESPVCLWTQDGLVNYNVTALGYGHKSFSGQSSDQLLKASLFVIPREECEKYYQNDGNMVSSGLADTHLCAGDPEHLRDTCQGDSGGPLIMRKGDYFSISYVVGVTSFGFGCAGEPPSIYTRISSYVDWIEGIVWPTINLNNSNE</sequence>
<dbReference type="InterPro" id="IPR043504">
    <property type="entry name" value="Peptidase_S1_PA_chymotrypsin"/>
</dbReference>
<dbReference type="PROSITE" id="PS50240">
    <property type="entry name" value="TRYPSIN_DOM"/>
    <property type="match status" value="1"/>
</dbReference>
<dbReference type="PROSITE" id="PS00135">
    <property type="entry name" value="TRYPSIN_SER"/>
    <property type="match status" value="1"/>
</dbReference>
<dbReference type="Gene3D" id="2.40.10.10">
    <property type="entry name" value="Trypsin-like serine proteases"/>
    <property type="match status" value="1"/>
</dbReference>
<dbReference type="AlphaFoldDB" id="A0A1A9W337"/>
<reference evidence="11" key="1">
    <citation type="submission" date="2014-03" db="EMBL/GenBank/DDBJ databases">
        <authorList>
            <person name="Aksoy S."/>
            <person name="Warren W."/>
            <person name="Wilson R.K."/>
        </authorList>
    </citation>
    <scope>NUCLEOTIDE SEQUENCE [LARGE SCALE GENOMIC DNA]</scope>
    <source>
        <strain evidence="11">IAEA</strain>
    </source>
</reference>
<dbReference type="InterPro" id="IPR009003">
    <property type="entry name" value="Peptidase_S1_PA"/>
</dbReference>
<dbReference type="GO" id="GO:0016485">
    <property type="term" value="P:protein processing"/>
    <property type="evidence" value="ECO:0007669"/>
    <property type="project" value="UniProtKB-ARBA"/>
</dbReference>
<dbReference type="SUPFAM" id="SSF50494">
    <property type="entry name" value="Trypsin-like serine proteases"/>
    <property type="match status" value="1"/>
</dbReference>
<keyword evidence="7" id="KW-1015">Disulfide bond</keyword>
<dbReference type="FunFam" id="2.40.10.10:FF:000047">
    <property type="entry name" value="Trypsin eta"/>
    <property type="match status" value="1"/>
</dbReference>